<evidence type="ECO:0000256" key="7">
    <source>
        <dbReference type="SAM" id="MobiDB-lite"/>
    </source>
</evidence>
<feature type="domain" description="HYDIN/VesB/CFA65-like Ig-like" evidence="8">
    <location>
        <begin position="601"/>
        <end position="695"/>
    </location>
</feature>
<comment type="caution">
    <text evidence="9">The sequence shown here is derived from an EMBL/GenBank/DDBJ whole genome shotgun (WGS) entry which is preliminary data.</text>
</comment>
<dbReference type="SUPFAM" id="SSF52540">
    <property type="entry name" value="P-loop containing nucleoside triphosphate hydrolases"/>
    <property type="match status" value="1"/>
</dbReference>
<dbReference type="EMBL" id="JAAPAO010000201">
    <property type="protein sequence ID" value="KAF4667893.1"/>
    <property type="molecule type" value="Genomic_DNA"/>
</dbReference>
<feature type="region of interest" description="Disordered" evidence="7">
    <location>
        <begin position="1"/>
        <end position="27"/>
    </location>
</feature>
<keyword evidence="6" id="KW-0175">Coiled coil</keyword>
<keyword evidence="4" id="KW-0969">Cilium</keyword>
<feature type="domain" description="HYDIN/VesB/CFA65-like Ig-like" evidence="8">
    <location>
        <begin position="1659"/>
        <end position="1765"/>
    </location>
</feature>
<dbReference type="PANTHER" id="PTHR23053:SF0">
    <property type="entry name" value="HYDROCEPHALUS-INDUCING PROTEIN HOMOLOG"/>
    <property type="match status" value="1"/>
</dbReference>
<feature type="domain" description="HYDIN/VesB/CFA65-like Ig-like" evidence="8">
    <location>
        <begin position="3496"/>
        <end position="3594"/>
    </location>
</feature>
<feature type="region of interest" description="Disordered" evidence="7">
    <location>
        <begin position="3418"/>
        <end position="3439"/>
    </location>
</feature>
<evidence type="ECO:0000256" key="4">
    <source>
        <dbReference type="ARBA" id="ARBA00023069"/>
    </source>
</evidence>
<evidence type="ECO:0000256" key="3">
    <source>
        <dbReference type="ARBA" id="ARBA00022490"/>
    </source>
</evidence>
<feature type="compositionally biased region" description="Basic and acidic residues" evidence="7">
    <location>
        <begin position="1852"/>
        <end position="1866"/>
    </location>
</feature>
<dbReference type="PANTHER" id="PTHR23053">
    <property type="entry name" value="DLEC1 DELETED IN LUNG AND ESOPHAGEAL CANCER 1"/>
    <property type="match status" value="1"/>
</dbReference>
<gene>
    <name evidence="9" type="ORF">FOL47_003343</name>
</gene>
<evidence type="ECO:0000256" key="5">
    <source>
        <dbReference type="ARBA" id="ARBA00023273"/>
    </source>
</evidence>
<dbReference type="InterPro" id="IPR013783">
    <property type="entry name" value="Ig-like_fold"/>
</dbReference>
<feature type="domain" description="HYDIN/VesB/CFA65-like Ig-like" evidence="8">
    <location>
        <begin position="2986"/>
        <end position="3052"/>
    </location>
</feature>
<evidence type="ECO:0000313" key="9">
    <source>
        <dbReference type="EMBL" id="KAF4667893.1"/>
    </source>
</evidence>
<feature type="region of interest" description="Disordered" evidence="7">
    <location>
        <begin position="1815"/>
        <end position="1866"/>
    </location>
</feature>
<evidence type="ECO:0000256" key="1">
    <source>
        <dbReference type="ARBA" id="ARBA00004138"/>
    </source>
</evidence>
<dbReference type="InterPro" id="IPR033305">
    <property type="entry name" value="Hydin-like"/>
</dbReference>
<dbReference type="OrthoDB" id="442692at2759"/>
<sequence>MIISEIPEVSHFSTESPNSPRRHRRESKLSDIRIVRHLDIASHSLYRESEVPLDEPLFEPSPPVIRFTHYHGMDKLSVTLSLRNKDTVSRRVQVLPPQVEHFTVTRKTGKDRYDLVAPGMEVSFLIKFHPSARADYCHDLEVVTEREVFAVPIRAFAGVPKLDVPRRIDFGKVPVKYGESRVAYVRNVGDVAAQYSVHCTSEHMLQGSIDDAVYCISGATGLLEAGQGAQIELAFKPMTLEHYFRTVTIRYFNPGETNLSLPGDVQHHSDIRFSARNLQMDKTYIALSNTLGTRKSFIITNNSDVIVELSWRAFSSDAMDAEEKEKLLVQLGREQAEEQLYTLTLCSTAEGQQGYSSTMTQDDFPPAIRNIIDNITDFGTEEFAGRLSPSVSSSTGSESEAGSEAMKHSRMESLAMRALDTKYQNISRQIAADPLYFYDDAFTIEPVITTIYPGASRTITVTFSPSAALRYSCLAYCSIVGCVERIPITLNGVGIGPKAAFSYDDLDVGQVYVESEHQYEVTLYNQGEIAAHFELMPNNSIFGSRFTFEPNIGEMPVGESVKIVGNFTPKEIGEFHEVFHWQLAGSLTTLPIVFKGQSIAPSFTFDVDSIDFGLVSVGFLNTKGIILTNTSDVAISFILRVPADGRLAKKEFDLVPSRGSLQPKASQRIQVDFIPESIKAYELSLVVDLEGVGQELLSIPISAECGVPSVSFEPVEALSFGEVFIRYPFHKCLVIHNTSSLPAKFEILTHKSGNAPPGDPNSIVADVEPDQPHGRVPAASSHVVTLTLHARRPGPVKIPVYIKVAGHNVPYPITLEAQAVGPKVFAEPKTIDWGAIKCLDVLTKTIKLTNDCCIPARVRALMKTRGSPWRIPQKVVALEPQETYYLTVKLRPEEAQKYADVMYLMVEEGDDLAVDFKCRGTDTPVVCDDDVKVVDFGTQYTTQKVTKDIVLKNFGRKPRTITWLVSKEAAREKALKQLGKDGAKPNKAKLPAVPYTIHPVSATLKSGTGYRFTITACSEVSGLVEDVVECIECIGASKKGKTIYQSTFKSSFVAPLLRMSEKTVTFRYMWSADEGGKAPVMTRPLEITNISPLPITFSLKVPAPFAVRIPTAEVSEGAKVEGDSITLGSKARATVEVDFDPSFKIDRQCGTANRKIHITYADHPQKDHVEAVGEVVFPNLSFDKAELDFGAVLNYTVSETCVKVTNTSDLPSDYRWEFILLKKDSKKRKAILPNVAFDIEPICGTIAAQSSEMMTFRFNGVPDRLCEALARCTVAGGPCYDIRLRGRAAEMAFRVDKTSLDFGSMQFDTSADREIMLFNKCCVPVFFEVDLRGLNRKVVAVTPNKGVIAGDGKERLVVKFSPGIPSEVSERFLIRVSHLPPVAISVNGLGVYPAVVLNLPRTNAEEHARRMEEMAERIPIEMPQASPTSRGPSRRASIRSNTGFRDRMGSVVFSDRADTPDSVGPKSSPAAAMAAVKRAATLVSLMSRKGSVYDMAGVAPPHTVTPFTNHTLRCTVEIDRASLCDALIAAERQSASALPMTPSNRKKARQLTSMTVAGTYFCDFGDIVLGQSRRQPFTVYNCHSTEIMLSISRKELMEEGFVVTPEQVGIIPPGGSLQMSIIAELPKDADEGTRELVWELPIQNGPRYAIHLRARHEIPELSLPVDHVDFGEVIMGHRSKRYVRLINDKHVPLEWVFRPPTTKFGQPLPPWEVPFTISPTFGVLEPGQSSALQISFTPNGVASFHEKIALRIKDNKKPTVLSFSGTGAALEVHLEEEGMLMAFDRYDEHGIAEMPLREVGSSTWSRLSERVESLRQAAENAAQAAEGDMAEEEGRVSPDDHELDDDEGESVPEQREEDYPNRVPSDERVSVIILGLPKSGKTTVARALEAEHSRKLLTVDECIEWALSNPRSLRDDYVAQKLVRRVRDATAERESAEETHNLDKADVADIIRRRVDLSDCNTGVVWDDGTKESKYVGSGLVECILASLEEGERVSLITVNVEGEEIDKKEAQLSTYYSRLRELAEKEIEDVTEKLTRSENEKTETPAEDGHVEDATVDVEGLARAEWAAELEARKLELEGLLKWFDEEQPSTKASLYVEELSALLSHIRNEPAVEDDVVVQPGDAEGGAEAEEALAEKAEALFAQEDHAKLTSIIDWVEVATSSEQPDLKNVIDQALASVSAPSVPQYGRLPHPTTVQLIRKPVPRLPRGTSGIFNLLTPKAVDEEGEEQFHEQARWIIGPRSEQRVAVQFSATKSGTFSEQFKFEVVSGGLFPFQASVDVSGTAGLPHINSDPRNVFMRRIKNRPRTGYARKQFIASQSIFDFGPLLAGRTTEMRDEVLGMDVEAPQRVLSERLIRYHSETIRVTNNSLFPAEVRCIMASVLSAGSGQLTDDPDSFDDFPSMSLNDCPFVVESSSFRLEKDETRDVQLWCFPQTEGHFRDALAIIVKDNPEVIKWNVEALGAAPKADLDTDAIDFESLMVKQRDTRKIRVQNPSAIPIEWELVPEESAEGEETSPIPPPEMLIEPLSGKLAIGEACDIAVAFYTEEPISHDFVMNLVVRDSEGLNAFSPEPRAIHFKGEAFRVQVSVNIPGTEEDAPSNIIDFGDVRVGQVAEKSLELVNDGEHAVDYSLVVRGKRMRKLLSIDPPRGTLEPGQRQDISAVLVCPKAMAIVQSPEMFMKLIESRTGEEVRPEMPPLKISANAQFNRVSVNPSTDIDFGPLTVGETATELLNITNDGAFQIAWSLIDMKSREEESGAAEGTSASELAVGPFKVSPASGMLPPGEMVEVSVAFNALEEDNFSSKLGLVVEGTESGEPIAILLTGESYIPGLDTENLHLVFEEQFISKTREDAEATIGSSDLRVYCENDKCFTYGPIVQGKSITERFRLSNPTGVTVEVDCKLEQAAKDPPFTLSPEKLSLPPFEYRYVSITFSPKELGSFDGKFSAVVAKGTDASTNSLSFLVKGDGVVPSLSVRAPAFGSDGSNCSFDFGELPVGTSRETSFVLVNEHRIDATYRIERSGSGLRSFTVVGPVNATLRPGETRKLIVEYSPVAPAEADELVLKLITVHNDQESRSLKLNGRAIVLPVQWELPDDGVVADVPSLIGACRAHNFLNLGDIPVGSKKEFSFGLKNTSEVVQKFEMAEVSNPQLKACITFLPSVGHVSPGESKKLKLVIKPTEKIILDRVPLNFKLVGIELEQQSSPWDGSQKTRQSGIEVPLPEPPHSLLGDAESELPLLISVKADVISYECSQTEPILFAETVLYHARQHGFVLENTSEVAFNYAWRINDIRAGSAAHRAFSVTPRSGILQGKAKLDVAVRFNPTEVTDFSTARLELILPQKNEETPEVCIELDASATCPVCHFELVNCPTLPGRDDVRILKFQSLGTGVRNRKRFCVLNTTKNRYRFFWVDHRQALPEVSDNGAAQAEASESSRGPGDSLQPFGCVTRDGEIASGKKYEMEMHYTPMSYGRHESFWTFRVPSQELVVPFQLVGIVREPRLDIDSPSVNFGKVLVNYQTRRTVSLINREHLPFQFMIDGASWYDNALMISPMKGTIGPDGKMTLGITFKPLEEKLYNFNIIINVKRKAEPIILNIKGSAYKIKSTLSLLESADSESGLELYPRVPAKHDFGTLQVMEKRSFYLSLGNQSSFELEYLLQLRTTTRHGLVQVPSNPRMGLVPPFLKVTPMHGSAAVDDPTVIEVEYSPPDSHTLHGTMLKLLVGGNGPGQNVYNIDLAGSARRPVVDFSFTEKDFGPTFMLQSGQTSSNPSGGDGISYFSAVANLTITNRDTAPCSITTSKLGESEDFEVRASEGLQIAVGETANVPIAFVPKELRMYSETVEFTLNGCTKVNVRLKGRGIPLYLETELPEMQLLDFGHVSSEQHQTVTKEVVLVNRSAASVRFTLADIDKELRDKQISWQPNGMIELKRREKVTIRMSFSPASRMRPFMLPLQALLDGPAEAGHFSVRILNVKGASYSSASRAGKV</sequence>
<dbReference type="InterPro" id="IPR053879">
    <property type="entry name" value="HYDIN_VesB_CFA65-like_Ig"/>
</dbReference>
<feature type="region of interest" description="Disordered" evidence="7">
    <location>
        <begin position="1416"/>
        <end position="1441"/>
    </location>
</feature>
<feature type="region of interest" description="Disordered" evidence="7">
    <location>
        <begin position="386"/>
        <end position="407"/>
    </location>
</feature>
<feature type="compositionally biased region" description="Acidic residues" evidence="7">
    <location>
        <begin position="1841"/>
        <end position="1850"/>
    </location>
</feature>
<feature type="domain" description="HYDIN/VesB/CFA65-like Ig-like" evidence="8">
    <location>
        <begin position="497"/>
        <end position="585"/>
    </location>
</feature>
<reference evidence="9 10" key="1">
    <citation type="submission" date="2020-04" db="EMBL/GenBank/DDBJ databases">
        <title>Perkinsus chesapeaki whole genome sequence.</title>
        <authorList>
            <person name="Bogema D.R."/>
        </authorList>
    </citation>
    <scope>NUCLEOTIDE SEQUENCE [LARGE SCALE GENOMIC DNA]</scope>
    <source>
        <strain evidence="9">ATCC PRA-425</strain>
    </source>
</reference>
<dbReference type="GO" id="GO:0005930">
    <property type="term" value="C:axoneme"/>
    <property type="evidence" value="ECO:0007669"/>
    <property type="project" value="TreeGrafter"/>
</dbReference>
<dbReference type="Gene3D" id="2.60.40.10">
    <property type="entry name" value="Immunoglobulins"/>
    <property type="match status" value="20"/>
</dbReference>
<evidence type="ECO:0000313" key="10">
    <source>
        <dbReference type="Proteomes" id="UP000591131"/>
    </source>
</evidence>
<protein>
    <recommendedName>
        <fullName evidence="8">HYDIN/VesB/CFA65-like Ig-like domain-containing protein</fullName>
    </recommendedName>
</protein>
<keyword evidence="10" id="KW-1185">Reference proteome</keyword>
<feature type="compositionally biased region" description="Low complexity" evidence="7">
    <location>
        <begin position="1817"/>
        <end position="1827"/>
    </location>
</feature>
<proteinExistence type="predicted"/>
<evidence type="ECO:0000259" key="8">
    <source>
        <dbReference type="Pfam" id="PF22544"/>
    </source>
</evidence>
<dbReference type="InterPro" id="IPR027417">
    <property type="entry name" value="P-loop_NTPase"/>
</dbReference>
<feature type="domain" description="HYDIN/VesB/CFA65-like Ig-like" evidence="8">
    <location>
        <begin position="160"/>
        <end position="261"/>
    </location>
</feature>
<keyword evidence="3" id="KW-0963">Cytoplasm</keyword>
<keyword evidence="5" id="KW-0966">Cell projection</keyword>
<dbReference type="Proteomes" id="UP000591131">
    <property type="component" value="Unassembled WGS sequence"/>
</dbReference>
<dbReference type="Gene3D" id="3.40.50.300">
    <property type="entry name" value="P-loop containing nucleotide triphosphate hydrolases"/>
    <property type="match status" value="1"/>
</dbReference>
<organism evidence="9 10">
    <name type="scientific">Perkinsus chesapeaki</name>
    <name type="common">Clam parasite</name>
    <name type="synonym">Perkinsus andrewsi</name>
    <dbReference type="NCBI Taxonomy" id="330153"/>
    <lineage>
        <taxon>Eukaryota</taxon>
        <taxon>Sar</taxon>
        <taxon>Alveolata</taxon>
        <taxon>Perkinsozoa</taxon>
        <taxon>Perkinsea</taxon>
        <taxon>Perkinsida</taxon>
        <taxon>Perkinsidae</taxon>
        <taxon>Perkinsus</taxon>
    </lineage>
</organism>
<name>A0A7J6M8I7_PERCH</name>
<dbReference type="Pfam" id="PF22544">
    <property type="entry name" value="HYDIN_VesB_CFA65-like_Ig"/>
    <property type="match status" value="6"/>
</dbReference>
<dbReference type="GO" id="GO:0003341">
    <property type="term" value="P:cilium movement"/>
    <property type="evidence" value="ECO:0007669"/>
    <property type="project" value="TreeGrafter"/>
</dbReference>
<comment type="subcellular location">
    <subcellularLocation>
        <location evidence="1">Cell projection</location>
        <location evidence="1">Cilium</location>
    </subcellularLocation>
    <subcellularLocation>
        <location evidence="2">Cytoplasm</location>
    </subcellularLocation>
</comment>
<feature type="compositionally biased region" description="Low complexity" evidence="7">
    <location>
        <begin position="386"/>
        <end position="404"/>
    </location>
</feature>
<evidence type="ECO:0000256" key="2">
    <source>
        <dbReference type="ARBA" id="ARBA00004496"/>
    </source>
</evidence>
<dbReference type="GO" id="GO:1904158">
    <property type="term" value="P:axonemal central apparatus assembly"/>
    <property type="evidence" value="ECO:0007669"/>
    <property type="project" value="TreeGrafter"/>
</dbReference>
<evidence type="ECO:0000256" key="6">
    <source>
        <dbReference type="SAM" id="Coils"/>
    </source>
</evidence>
<accession>A0A7J6M8I7</accession>
<feature type="coiled-coil region" evidence="6">
    <location>
        <begin position="2006"/>
        <end position="2041"/>
    </location>
</feature>